<reference evidence="2" key="1">
    <citation type="submission" date="2020-07" db="EMBL/GenBank/DDBJ databases">
        <title>Huge and variable diversity of episymbiotic CPR bacteria and DPANN archaea in groundwater ecosystems.</title>
        <authorList>
            <person name="He C.Y."/>
            <person name="Keren R."/>
            <person name="Whittaker M."/>
            <person name="Farag I.F."/>
            <person name="Doudna J."/>
            <person name="Cate J.H.D."/>
            <person name="Banfield J.F."/>
        </authorList>
    </citation>
    <scope>NUCLEOTIDE SEQUENCE</scope>
    <source>
        <strain evidence="2">NC_groundwater_1296_Ag_S-0.2um_52_80</strain>
    </source>
</reference>
<organism evidence="2 3">
    <name type="scientific">Candidatus Iainarchaeum sp</name>
    <dbReference type="NCBI Taxonomy" id="3101447"/>
    <lineage>
        <taxon>Archaea</taxon>
        <taxon>Candidatus Iainarchaeota</taxon>
        <taxon>Candidatus Iainarchaeia</taxon>
        <taxon>Candidatus Iainarchaeales</taxon>
        <taxon>Candidatus Iainarchaeaceae</taxon>
        <taxon>Candidatus Iainarchaeum</taxon>
    </lineage>
</organism>
<dbReference type="Pfam" id="PF01850">
    <property type="entry name" value="PIN"/>
    <property type="match status" value="1"/>
</dbReference>
<dbReference type="EMBL" id="JACQPB010000031">
    <property type="protein sequence ID" value="MBI4210343.1"/>
    <property type="molecule type" value="Genomic_DNA"/>
</dbReference>
<evidence type="ECO:0000313" key="2">
    <source>
        <dbReference type="EMBL" id="MBI4210343.1"/>
    </source>
</evidence>
<dbReference type="SMART" id="SM00670">
    <property type="entry name" value="PINc"/>
    <property type="match status" value="1"/>
</dbReference>
<dbReference type="InterPro" id="IPR029060">
    <property type="entry name" value="PIN-like_dom_sf"/>
</dbReference>
<gene>
    <name evidence="2" type="ORF">HY544_02445</name>
</gene>
<dbReference type="SUPFAM" id="SSF88723">
    <property type="entry name" value="PIN domain-like"/>
    <property type="match status" value="1"/>
</dbReference>
<name>A0A8T3YJB0_9ARCH</name>
<protein>
    <submittedName>
        <fullName evidence="2">PIN domain-containing protein</fullName>
    </submittedName>
</protein>
<dbReference type="Proteomes" id="UP000732298">
    <property type="component" value="Unassembled WGS sequence"/>
</dbReference>
<dbReference type="Gene3D" id="3.40.50.1010">
    <property type="entry name" value="5'-nuclease"/>
    <property type="match status" value="1"/>
</dbReference>
<dbReference type="InterPro" id="IPR002716">
    <property type="entry name" value="PIN_dom"/>
</dbReference>
<evidence type="ECO:0000259" key="1">
    <source>
        <dbReference type="SMART" id="SM00670"/>
    </source>
</evidence>
<evidence type="ECO:0000313" key="3">
    <source>
        <dbReference type="Proteomes" id="UP000732298"/>
    </source>
</evidence>
<dbReference type="AlphaFoldDB" id="A0A8T3YJB0"/>
<sequence>MANSRRLTGLTAGSRFVVDSSAWVEYLEGLKDGKKAKEIIEGEGNIIITPRIVMAEVYSKTFRNRGDAEKARKIIEDLSAPSNEDDETYFLAGRIHAEMKRKFKNMSLADAVVLAVSQRANAKLVTKDFHQKGMDTIYIG</sequence>
<feature type="domain" description="PIN" evidence="1">
    <location>
        <begin position="14"/>
        <end position="133"/>
    </location>
</feature>
<comment type="caution">
    <text evidence="2">The sequence shown here is derived from an EMBL/GenBank/DDBJ whole genome shotgun (WGS) entry which is preliminary data.</text>
</comment>
<accession>A0A8T3YJB0</accession>
<proteinExistence type="predicted"/>